<feature type="domain" description="B box-type" evidence="3">
    <location>
        <begin position="1"/>
        <end position="42"/>
    </location>
</feature>
<keyword evidence="1" id="KW-0862">Zinc</keyword>
<accession>A0A151Z4C2</accession>
<dbReference type="GO" id="GO:0061630">
    <property type="term" value="F:ubiquitin protein ligase activity"/>
    <property type="evidence" value="ECO:0007669"/>
    <property type="project" value="TreeGrafter"/>
</dbReference>
<keyword evidence="2" id="KW-0175">Coiled coil</keyword>
<evidence type="ECO:0000313" key="4">
    <source>
        <dbReference type="EMBL" id="KYQ88644.1"/>
    </source>
</evidence>
<dbReference type="PANTHER" id="PTHR25462">
    <property type="entry name" value="BONUS, ISOFORM C-RELATED"/>
    <property type="match status" value="1"/>
</dbReference>
<gene>
    <name evidence="4" type="ORF">DLAC_11827</name>
</gene>
<protein>
    <recommendedName>
        <fullName evidence="3">B box-type domain-containing protein</fullName>
    </recommendedName>
</protein>
<dbReference type="SUPFAM" id="SSF57845">
    <property type="entry name" value="B-box zinc-binding domain"/>
    <property type="match status" value="1"/>
</dbReference>
<dbReference type="OrthoDB" id="295536at2759"/>
<dbReference type="InterPro" id="IPR011043">
    <property type="entry name" value="Gal_Oxase/kelch_b-propeller"/>
</dbReference>
<dbReference type="GO" id="GO:0008270">
    <property type="term" value="F:zinc ion binding"/>
    <property type="evidence" value="ECO:0007669"/>
    <property type="project" value="UniProtKB-KW"/>
</dbReference>
<name>A0A151Z4C2_TIELA</name>
<evidence type="ECO:0000313" key="5">
    <source>
        <dbReference type="Proteomes" id="UP000076078"/>
    </source>
</evidence>
<evidence type="ECO:0000256" key="1">
    <source>
        <dbReference type="PROSITE-ProRule" id="PRU00024"/>
    </source>
</evidence>
<reference evidence="4 5" key="1">
    <citation type="submission" date="2015-12" db="EMBL/GenBank/DDBJ databases">
        <title>Dictyostelia acquired genes for synthesis and detection of signals that induce cell-type specialization by lateral gene transfer from prokaryotes.</title>
        <authorList>
            <person name="Gloeckner G."/>
            <person name="Schaap P."/>
        </authorList>
    </citation>
    <scope>NUCLEOTIDE SEQUENCE [LARGE SCALE GENOMIC DNA]</scope>
    <source>
        <strain evidence="4 5">TK</strain>
    </source>
</reference>
<keyword evidence="5" id="KW-1185">Reference proteome</keyword>
<keyword evidence="1" id="KW-0479">Metal-binding</keyword>
<dbReference type="AlphaFoldDB" id="A0A151Z4C2"/>
<dbReference type="PROSITE" id="PS50119">
    <property type="entry name" value="ZF_BBOX"/>
    <property type="match status" value="1"/>
</dbReference>
<dbReference type="InterPro" id="IPR047153">
    <property type="entry name" value="TRIM45/56/19-like"/>
</dbReference>
<evidence type="ECO:0000259" key="3">
    <source>
        <dbReference type="PROSITE" id="PS50119"/>
    </source>
</evidence>
<comment type="caution">
    <text evidence="4">The sequence shown here is derived from an EMBL/GenBank/DDBJ whole genome shotgun (WGS) entry which is preliminary data.</text>
</comment>
<dbReference type="Proteomes" id="UP000076078">
    <property type="component" value="Unassembled WGS sequence"/>
</dbReference>
<dbReference type="Gene3D" id="3.30.160.60">
    <property type="entry name" value="Classic Zinc Finger"/>
    <property type="match status" value="1"/>
</dbReference>
<dbReference type="SUPFAM" id="SSF50965">
    <property type="entry name" value="Galactose oxidase, central domain"/>
    <property type="match status" value="1"/>
</dbReference>
<dbReference type="Pfam" id="PF00643">
    <property type="entry name" value="zf-B_box"/>
    <property type="match status" value="1"/>
</dbReference>
<feature type="coiled-coil region" evidence="2">
    <location>
        <begin position="50"/>
        <end position="77"/>
    </location>
</feature>
<dbReference type="PANTHER" id="PTHR25462:SF306">
    <property type="entry name" value="TRIPARTITE MOTIF CONTAINING 9"/>
    <property type="match status" value="1"/>
</dbReference>
<proteinExistence type="predicted"/>
<dbReference type="InterPro" id="IPR000315">
    <property type="entry name" value="Znf_B-box"/>
</dbReference>
<keyword evidence="1" id="KW-0863">Zinc-finger</keyword>
<organism evidence="4 5">
    <name type="scientific">Tieghemostelium lacteum</name>
    <name type="common">Slime mold</name>
    <name type="synonym">Dictyostelium lacteum</name>
    <dbReference type="NCBI Taxonomy" id="361077"/>
    <lineage>
        <taxon>Eukaryota</taxon>
        <taxon>Amoebozoa</taxon>
        <taxon>Evosea</taxon>
        <taxon>Eumycetozoa</taxon>
        <taxon>Dictyostelia</taxon>
        <taxon>Dictyosteliales</taxon>
        <taxon>Raperosteliaceae</taxon>
        <taxon>Tieghemostelium</taxon>
    </lineage>
</organism>
<dbReference type="InParanoid" id="A0A151Z4C2"/>
<sequence length="495" mass="58013">MDNINCTKVTHKEDIYVYCNDCNASVCRSCFKNHRRHDMLDNDTLYNEKVEKANGAIKSIENQVNNIDSRIKQNSRNFQLVENSYQQVKEKIERVCQELVDSIHVKKVELTKELDSYYNDISGSHKSLQKDLEKDIETFQKMSKDIQVNKESMPNDIQKVDYIILFNNYLNTMQKKREIEDRNFNQNLDYSGSIPLFNDKATTKIINKIQLLYLYENSYFYIIKHKSDYMEIYDISGSKSHLIKIPPIPIENPIPMENPIQCSCTVNNCIYIFSTQNLYTLNLQEEKLNWIRTEYKYSRVKPQFNNQPTAIFNGADKFYLFSKGSYICFTFDINTNQFDQLHMQRTFTHFRLFLDSENIICVMHDNHHTGSTAMYKYPKNGDFNLSLTTPLRSLPKPLSSNISVCYAVDSIYYLTPNQFLKLPNQPLSYPPDFDSNNLQESRMYYQKSVNSIYLFKSLSPLLIYNISNNSWSKVGLQSPIDQYCVIASSSTGYHF</sequence>
<dbReference type="EMBL" id="LODT01000049">
    <property type="protein sequence ID" value="KYQ88644.1"/>
    <property type="molecule type" value="Genomic_DNA"/>
</dbReference>
<evidence type="ECO:0000256" key="2">
    <source>
        <dbReference type="SAM" id="Coils"/>
    </source>
</evidence>